<evidence type="ECO:0000313" key="1">
    <source>
        <dbReference type="EMBL" id="MFC5672616.1"/>
    </source>
</evidence>
<proteinExistence type="predicted"/>
<accession>A0ABW0XVU7</accession>
<gene>
    <name evidence="1" type="ORF">ACFP2V_21605</name>
</gene>
<name>A0ABW0XVU7_9ACTN</name>
<dbReference type="Proteomes" id="UP001596183">
    <property type="component" value="Unassembled WGS sequence"/>
</dbReference>
<evidence type="ECO:0000313" key="2">
    <source>
        <dbReference type="Proteomes" id="UP001596183"/>
    </source>
</evidence>
<evidence type="ECO:0008006" key="3">
    <source>
        <dbReference type="Google" id="ProtNLM"/>
    </source>
</evidence>
<keyword evidence="2" id="KW-1185">Reference proteome</keyword>
<dbReference type="EMBL" id="JBHSPC010000067">
    <property type="protein sequence ID" value="MFC5672616.1"/>
    <property type="molecule type" value="Genomic_DNA"/>
</dbReference>
<organism evidence="1 2">
    <name type="scientific">Streptomyces incanus</name>
    <dbReference type="NCBI Taxonomy" id="887453"/>
    <lineage>
        <taxon>Bacteria</taxon>
        <taxon>Bacillati</taxon>
        <taxon>Actinomycetota</taxon>
        <taxon>Actinomycetes</taxon>
        <taxon>Kitasatosporales</taxon>
        <taxon>Streptomycetaceae</taxon>
        <taxon>Streptomyces</taxon>
    </lineage>
</organism>
<protein>
    <recommendedName>
        <fullName evidence="3">IS110 family transposase</fullName>
    </recommendedName>
</protein>
<comment type="caution">
    <text evidence="1">The sequence shown here is derived from an EMBL/GenBank/DDBJ whole genome shotgun (WGS) entry which is preliminary data.</text>
</comment>
<reference evidence="2" key="1">
    <citation type="journal article" date="2019" name="Int. J. Syst. Evol. Microbiol.">
        <title>The Global Catalogue of Microorganisms (GCM) 10K type strain sequencing project: providing services to taxonomists for standard genome sequencing and annotation.</title>
        <authorList>
            <consortium name="The Broad Institute Genomics Platform"/>
            <consortium name="The Broad Institute Genome Sequencing Center for Infectious Disease"/>
            <person name="Wu L."/>
            <person name="Ma J."/>
        </authorList>
    </citation>
    <scope>NUCLEOTIDE SEQUENCE [LARGE SCALE GENOMIC DNA]</scope>
    <source>
        <strain evidence="2">JCM 13852</strain>
    </source>
</reference>
<dbReference type="RefSeq" id="WP_381214856.1">
    <property type="nucleotide sequence ID" value="NZ_JBHSPC010000067.1"/>
</dbReference>
<sequence length="73" mass="8270">MPPPADTRALNSVLHTIAVCRIRDGGRGQDYCLRKISEGKTPSEARRALKRRLSNVVYRIMKRDLRNHLAQAA</sequence>